<reference evidence="1 2" key="1">
    <citation type="submission" date="2018-03" db="EMBL/GenBank/DDBJ databases">
        <title>A gene transfer event suggests a long-term partnership between eustigmatophyte algae and a novel lineage of endosymbiotic bacteria.</title>
        <authorList>
            <person name="Yurchenko T."/>
            <person name="Sevcikova T."/>
            <person name="Pribyl P."/>
            <person name="El Karkouri K."/>
            <person name="Klimes V."/>
            <person name="Amaral R."/>
            <person name="Zbrankova V."/>
            <person name="Kim E."/>
            <person name="Raoult D."/>
            <person name="Santos L.M.A."/>
            <person name="Elias M."/>
        </authorList>
    </citation>
    <scope>NUCLEOTIDE SEQUENCE [LARGE SCALE GENOMIC DNA]</scope>
    <source>
        <strain evidence="1">CCALA 838</strain>
    </source>
</reference>
<name>A0A2P1P7N4_9RICK</name>
<accession>A0A2P1P7N4</accession>
<evidence type="ECO:0000313" key="1">
    <source>
        <dbReference type="EMBL" id="AVP87278.1"/>
    </source>
</evidence>
<dbReference type="Proteomes" id="UP000241762">
    <property type="component" value="Chromosome"/>
</dbReference>
<keyword evidence="2" id="KW-1185">Reference proteome</keyword>
<proteinExistence type="predicted"/>
<dbReference type="RefSeq" id="WP_106874146.1">
    <property type="nucleotide sequence ID" value="NZ_CP027845.1"/>
</dbReference>
<dbReference type="AlphaFoldDB" id="A0A2P1P7N4"/>
<gene>
    <name evidence="1" type="ORF">phytr_3240</name>
</gene>
<evidence type="ECO:0008006" key="3">
    <source>
        <dbReference type="Google" id="ProtNLM"/>
    </source>
</evidence>
<evidence type="ECO:0000313" key="2">
    <source>
        <dbReference type="Proteomes" id="UP000241762"/>
    </source>
</evidence>
<dbReference type="KEGG" id="ptc:phytr_3240"/>
<dbReference type="EMBL" id="CP027845">
    <property type="protein sequence ID" value="AVP87278.1"/>
    <property type="molecule type" value="Genomic_DNA"/>
</dbReference>
<organism evidence="1 2">
    <name type="scientific">Candidatus Phycorickettsia trachydisci</name>
    <dbReference type="NCBI Taxonomy" id="2115978"/>
    <lineage>
        <taxon>Bacteria</taxon>
        <taxon>Pseudomonadati</taxon>
        <taxon>Pseudomonadota</taxon>
        <taxon>Alphaproteobacteria</taxon>
        <taxon>Rickettsiales</taxon>
        <taxon>Rickettsiaceae</taxon>
        <taxon>Candidatus Phycorickettsia</taxon>
    </lineage>
</organism>
<sequence length="381" mass="43702">MWRENIGFRVDRKLKSAMQADDLEAIKKLLKPSKDPEEVSLNSLLPEVMQLGKLHFDHPSLREFCKLYLDPNSIRSKIEYKKNEKGEEEGKVAFNKYLSESLDILVGLIDYLVSKGADVNAIMDPNEHKICCWEKIAKYGKYILSHPAIESKEQVYKLSVSLYMPLAIGKFNIMDIETVNGRYIRSGDKVVPVQKSLLPYFKEQNDNMQIRLTQKLIDNGANLEATCISEKGHEINFLDFINNCGDDRFSDQKKMFLIFYDLKADKNIAQILKDFNKSLCQKRYPDDVLKNLIEMWSLADEDVQKHQKELIIYKPCPALKELMRQKIAKEAGKKLAFDITKASDNPIAGAIDFLDLKEVVYCATLTKEEHDDLSCIGQDAS</sequence>
<protein>
    <recommendedName>
        <fullName evidence="3">Ankyrin repeat protein</fullName>
    </recommendedName>
</protein>